<dbReference type="RefSeq" id="WP_130140786.1">
    <property type="nucleotide sequence ID" value="NZ_SGIT01000001.1"/>
</dbReference>
<dbReference type="OrthoDB" id="9805913at2"/>
<feature type="domain" description="HipA-like C-terminal" evidence="4">
    <location>
        <begin position="181"/>
        <end position="387"/>
    </location>
</feature>
<evidence type="ECO:0000259" key="4">
    <source>
        <dbReference type="Pfam" id="PF07804"/>
    </source>
</evidence>
<dbReference type="InterPro" id="IPR012893">
    <property type="entry name" value="HipA-like_C"/>
</dbReference>
<comment type="similarity">
    <text evidence="1">Belongs to the HipA Ser/Thr kinase family.</text>
</comment>
<dbReference type="PANTHER" id="PTHR37419:SF8">
    <property type="entry name" value="TOXIN YJJJ"/>
    <property type="match status" value="1"/>
</dbReference>
<sequence>MAVNKTDIYVYVDWIGLSHPTLVGVLSAHQAKGRKAFSFEYDKQWLKTNAQRLIDPDIQFYSGQQFPNNKENFGVFLDSMPDTWGRTLMRRREAQLAVVSGTKAKTLYDIDFLLGVYDETRMGAFRFKLDPDGDFLDNDTEKSTPPWSTVRELQQAVVHYENDEENDAINKWLKLLIAPGSSLGGARPKANILDENNGLWIAKFPSKNDTIDKAAWEFLTYKLAINAGVEMAECRMEKVNGQYHTFFTKRFDRIGTDRIHFSSAMTMTGNNEDTIKDNPASYLDIVEFIQDNGDYVDENLAQLWRRIVFNIAVSNTDDHLRNHGFILNDKGWMLSPAYDLNPSIDKDGLALNIDMHNNALDFDLAKSVGEYFRLNDRQMNSIIAEVLIVVKGWESISKQIGISRAEQELMRSAFRTEID</sequence>
<evidence type="ECO:0000256" key="3">
    <source>
        <dbReference type="ARBA" id="ARBA00022777"/>
    </source>
</evidence>
<dbReference type="GO" id="GO:0005829">
    <property type="term" value="C:cytosol"/>
    <property type="evidence" value="ECO:0007669"/>
    <property type="project" value="TreeGrafter"/>
</dbReference>
<keyword evidence="3" id="KW-0418">Kinase</keyword>
<proteinExistence type="inferred from homology"/>
<evidence type="ECO:0000256" key="2">
    <source>
        <dbReference type="ARBA" id="ARBA00022679"/>
    </source>
</evidence>
<keyword evidence="2" id="KW-0808">Transferase</keyword>
<dbReference type="GO" id="GO:0004674">
    <property type="term" value="F:protein serine/threonine kinase activity"/>
    <property type="evidence" value="ECO:0007669"/>
    <property type="project" value="TreeGrafter"/>
</dbReference>
<evidence type="ECO:0000313" key="5">
    <source>
        <dbReference type="EMBL" id="RZF62561.1"/>
    </source>
</evidence>
<protein>
    <submittedName>
        <fullName evidence="5">Type II toxin-antitoxin system HipA family toxin</fullName>
    </submittedName>
</protein>
<accession>A0A4Q6XRJ5</accession>
<evidence type="ECO:0000256" key="1">
    <source>
        <dbReference type="ARBA" id="ARBA00010164"/>
    </source>
</evidence>
<comment type="caution">
    <text evidence="5">The sequence shown here is derived from an EMBL/GenBank/DDBJ whole genome shotgun (WGS) entry which is preliminary data.</text>
</comment>
<gene>
    <name evidence="5" type="ORF">EWE74_07125</name>
</gene>
<dbReference type="InterPro" id="IPR052028">
    <property type="entry name" value="HipA_Ser/Thr_kinase"/>
</dbReference>
<dbReference type="Proteomes" id="UP000292855">
    <property type="component" value="Unassembled WGS sequence"/>
</dbReference>
<dbReference type="Pfam" id="PF07804">
    <property type="entry name" value="HipA_C"/>
    <property type="match status" value="1"/>
</dbReference>
<reference evidence="5 6" key="1">
    <citation type="submission" date="2019-02" db="EMBL/GenBank/DDBJ databases">
        <authorList>
            <person name="Li Y."/>
        </authorList>
    </citation>
    <scope>NUCLEOTIDE SEQUENCE [LARGE SCALE GENOMIC DNA]</scope>
    <source>
        <strain evidence="5 6">30C10-4-7</strain>
    </source>
</reference>
<name>A0A4Q6XRJ5_9SPHI</name>
<dbReference type="EMBL" id="SGIT01000001">
    <property type="protein sequence ID" value="RZF62561.1"/>
    <property type="molecule type" value="Genomic_DNA"/>
</dbReference>
<evidence type="ECO:0000313" key="6">
    <source>
        <dbReference type="Proteomes" id="UP000292855"/>
    </source>
</evidence>
<dbReference type="Gene3D" id="1.10.1070.20">
    <property type="match status" value="1"/>
</dbReference>
<dbReference type="PANTHER" id="PTHR37419">
    <property type="entry name" value="SERINE/THREONINE-PROTEIN KINASE TOXIN HIPA"/>
    <property type="match status" value="1"/>
</dbReference>
<keyword evidence="6" id="KW-1185">Reference proteome</keyword>
<organism evidence="5 6">
    <name type="scientific">Sphingobacterium corticibacterium</name>
    <dbReference type="NCBI Taxonomy" id="2484746"/>
    <lineage>
        <taxon>Bacteria</taxon>
        <taxon>Pseudomonadati</taxon>
        <taxon>Bacteroidota</taxon>
        <taxon>Sphingobacteriia</taxon>
        <taxon>Sphingobacteriales</taxon>
        <taxon>Sphingobacteriaceae</taxon>
        <taxon>Sphingobacterium</taxon>
    </lineage>
</organism>
<dbReference type="AlphaFoldDB" id="A0A4Q6XRJ5"/>